<evidence type="ECO:0000313" key="3">
    <source>
        <dbReference type="Proteomes" id="UP000252519"/>
    </source>
</evidence>
<dbReference type="OrthoDB" id="5775605at2759"/>
<proteinExistence type="predicted"/>
<sequence length="118" mass="12942">MLVITSEQAGPHNMMITECTATRVGGFGDSVPFTLIENGCPRYPALVGPVEQDFDKNRLKSDLRAFRLDGSYDVQIICSIMFCAGPNGCPVVSLVVKIFFDNFHKDFAESPSTSAYLI</sequence>
<dbReference type="AlphaFoldDB" id="A0A368GXG8"/>
<organism evidence="2 3">
    <name type="scientific">Ancylostoma caninum</name>
    <name type="common">Dog hookworm</name>
    <dbReference type="NCBI Taxonomy" id="29170"/>
    <lineage>
        <taxon>Eukaryota</taxon>
        <taxon>Metazoa</taxon>
        <taxon>Ecdysozoa</taxon>
        <taxon>Nematoda</taxon>
        <taxon>Chromadorea</taxon>
        <taxon>Rhabditida</taxon>
        <taxon>Rhabditina</taxon>
        <taxon>Rhabditomorpha</taxon>
        <taxon>Strongyloidea</taxon>
        <taxon>Ancylostomatidae</taxon>
        <taxon>Ancylostomatinae</taxon>
        <taxon>Ancylostoma</taxon>
    </lineage>
</organism>
<dbReference type="PROSITE" id="PS51034">
    <property type="entry name" value="ZP_2"/>
    <property type="match status" value="1"/>
</dbReference>
<comment type="caution">
    <text evidence="2">The sequence shown here is derived from an EMBL/GenBank/DDBJ whole genome shotgun (WGS) entry which is preliminary data.</text>
</comment>
<dbReference type="InterPro" id="IPR001507">
    <property type="entry name" value="ZP_dom"/>
</dbReference>
<dbReference type="InterPro" id="IPR055355">
    <property type="entry name" value="ZP-C"/>
</dbReference>
<dbReference type="STRING" id="29170.A0A368GXG8"/>
<dbReference type="Proteomes" id="UP000252519">
    <property type="component" value="Unassembled WGS sequence"/>
</dbReference>
<name>A0A368GXG8_ANCCA</name>
<evidence type="ECO:0000313" key="2">
    <source>
        <dbReference type="EMBL" id="RCN47697.1"/>
    </source>
</evidence>
<accession>A0A368GXG8</accession>
<feature type="domain" description="ZP" evidence="1">
    <location>
        <begin position="1"/>
        <end position="99"/>
    </location>
</feature>
<dbReference type="EMBL" id="JOJR01000058">
    <property type="protein sequence ID" value="RCN47697.1"/>
    <property type="molecule type" value="Genomic_DNA"/>
</dbReference>
<keyword evidence="3" id="KW-1185">Reference proteome</keyword>
<protein>
    <recommendedName>
        <fullName evidence="1">ZP domain-containing protein</fullName>
    </recommendedName>
</protein>
<gene>
    <name evidence="2" type="ORF">ANCCAN_06262</name>
</gene>
<dbReference type="Pfam" id="PF00100">
    <property type="entry name" value="Zona_pellucida"/>
    <property type="match status" value="1"/>
</dbReference>
<reference evidence="2 3" key="1">
    <citation type="submission" date="2014-10" db="EMBL/GenBank/DDBJ databases">
        <title>Draft genome of the hookworm Ancylostoma caninum.</title>
        <authorList>
            <person name="Mitreva M."/>
        </authorList>
    </citation>
    <scope>NUCLEOTIDE SEQUENCE [LARGE SCALE GENOMIC DNA]</scope>
    <source>
        <strain evidence="2 3">Baltimore</strain>
    </source>
</reference>
<evidence type="ECO:0000259" key="1">
    <source>
        <dbReference type="PROSITE" id="PS51034"/>
    </source>
</evidence>